<dbReference type="AlphaFoldDB" id="A0A8K0KGH7"/>
<evidence type="ECO:0000256" key="3">
    <source>
        <dbReference type="ARBA" id="ARBA00022729"/>
    </source>
</evidence>
<feature type="compositionally biased region" description="Basic and acidic residues" evidence="6">
    <location>
        <begin position="276"/>
        <end position="291"/>
    </location>
</feature>
<keyword evidence="4" id="KW-0170">Cobalt</keyword>
<dbReference type="GO" id="GO:0031419">
    <property type="term" value="F:cobalamin binding"/>
    <property type="evidence" value="ECO:0007669"/>
    <property type="project" value="InterPro"/>
</dbReference>
<dbReference type="PANTHER" id="PTHR10559">
    <property type="entry name" value="TRANSCOBALAMIN-1/GASTRIC INTRINSIC FACTOR"/>
    <property type="match status" value="1"/>
</dbReference>
<gene>
    <name evidence="7" type="ORF">J437_LFUL006598</name>
</gene>
<dbReference type="EMBL" id="KZ308844">
    <property type="protein sequence ID" value="KAG8234766.1"/>
    <property type="molecule type" value="Genomic_DNA"/>
</dbReference>
<feature type="binding site" evidence="4">
    <location>
        <position position="130"/>
    </location>
    <ligand>
        <name>cyanocob(III)alamin</name>
        <dbReference type="ChEBI" id="CHEBI:17439"/>
    </ligand>
</feature>
<comment type="subcellular location">
    <subcellularLocation>
        <location evidence="1">Secreted</location>
    </subcellularLocation>
</comment>
<dbReference type="InterPro" id="IPR008930">
    <property type="entry name" value="Terpenoid_cyclase/PrenylTrfase"/>
</dbReference>
<dbReference type="Gene3D" id="1.50.10.20">
    <property type="match status" value="1"/>
</dbReference>
<sequence length="420" mass="45793">MDEWRVKDQSGDEGNQMKRTHITRSLLNSSTTDSFRRHHEAPISPGRLAHYTLALNAICRDPRRFHGHDLVGSLLHHESPSDQEFAIASLAACSSGAHVRKRQIRRLLDVADKTGAGQGGAGQIGAGDVDTLSTVLLALDCIVREHRNRNLEHYVKRPARGLARLQNPDGSFGSRTRSTALALQALAATWEEDPSWNHLSQESAPAWNRTAALLSLLSHQGSDGSFGGGDVVSTAEAALALAAKGGLGTIRNITCPSPPRPPSPLAAPGLGLPTDHASHGSAHEKLKDHSTETPTMATGNETLGDALVTYTLWVGSNISENLSLTLKAPANSSFYNLMLEAAQQDERFQFGSSSWPNGHYIHTIHGYREQPAAHRYWLLYRLHAVPDPSEPPPHHQLSPKGVDDLLVNNGDHFLFWYRKL</sequence>
<keyword evidence="5" id="KW-1015">Disulfide bond</keyword>
<dbReference type="GO" id="GO:0005615">
    <property type="term" value="C:extracellular space"/>
    <property type="evidence" value="ECO:0007669"/>
    <property type="project" value="TreeGrafter"/>
</dbReference>
<dbReference type="Gene3D" id="2.170.130.30">
    <property type="match status" value="1"/>
</dbReference>
<keyword evidence="3" id="KW-0732">Signal</keyword>
<feature type="compositionally biased region" description="Pro residues" evidence="6">
    <location>
        <begin position="256"/>
        <end position="265"/>
    </location>
</feature>
<keyword evidence="2" id="KW-0964">Secreted</keyword>
<feature type="region of interest" description="Disordered" evidence="6">
    <location>
        <begin position="1"/>
        <end position="22"/>
    </location>
</feature>
<dbReference type="GO" id="GO:0015889">
    <property type="term" value="P:cobalamin transport"/>
    <property type="evidence" value="ECO:0007669"/>
    <property type="project" value="InterPro"/>
</dbReference>
<evidence type="ECO:0000256" key="4">
    <source>
        <dbReference type="PIRSR" id="PIRSR602157-1"/>
    </source>
</evidence>
<accession>A0A8K0KGH7</accession>
<feature type="disulfide bond" evidence="5">
    <location>
        <begin position="93"/>
        <end position="141"/>
    </location>
</feature>
<dbReference type="Pfam" id="PF01122">
    <property type="entry name" value="Cobalamin_bind"/>
    <property type="match status" value="1"/>
</dbReference>
<evidence type="ECO:0000256" key="5">
    <source>
        <dbReference type="PIRSR" id="PIRSR602157-2"/>
    </source>
</evidence>
<feature type="compositionally biased region" description="Basic and acidic residues" evidence="6">
    <location>
        <begin position="1"/>
        <end position="10"/>
    </location>
</feature>
<dbReference type="OrthoDB" id="6343110at2759"/>
<evidence type="ECO:0000256" key="2">
    <source>
        <dbReference type="ARBA" id="ARBA00022525"/>
    </source>
</evidence>
<name>A0A8K0KGH7_LADFU</name>
<reference evidence="7" key="2">
    <citation type="submission" date="2017-10" db="EMBL/GenBank/DDBJ databases">
        <title>Ladona fulva Genome sequencing and assembly.</title>
        <authorList>
            <person name="Murali S."/>
            <person name="Richards S."/>
            <person name="Bandaranaike D."/>
            <person name="Bellair M."/>
            <person name="Blankenburg K."/>
            <person name="Chao H."/>
            <person name="Dinh H."/>
            <person name="Doddapaneni H."/>
            <person name="Dugan-Rocha S."/>
            <person name="Elkadiri S."/>
            <person name="Gnanaolivu R."/>
            <person name="Hernandez B."/>
            <person name="Skinner E."/>
            <person name="Javaid M."/>
            <person name="Lee S."/>
            <person name="Li M."/>
            <person name="Ming W."/>
            <person name="Munidasa M."/>
            <person name="Muniz J."/>
            <person name="Nguyen L."/>
            <person name="Hughes D."/>
            <person name="Osuji N."/>
            <person name="Pu L.-L."/>
            <person name="Puazo M."/>
            <person name="Qu C."/>
            <person name="Quiroz J."/>
            <person name="Raj R."/>
            <person name="Weissenberger G."/>
            <person name="Xin Y."/>
            <person name="Zou X."/>
            <person name="Han Y."/>
            <person name="Worley K."/>
            <person name="Muzny D."/>
            <person name="Gibbs R."/>
        </authorList>
    </citation>
    <scope>NUCLEOTIDE SEQUENCE</scope>
    <source>
        <strain evidence="7">Sampled in the wild</strain>
    </source>
</reference>
<evidence type="ECO:0000313" key="8">
    <source>
        <dbReference type="Proteomes" id="UP000792457"/>
    </source>
</evidence>
<reference evidence="7" key="1">
    <citation type="submission" date="2013-04" db="EMBL/GenBank/DDBJ databases">
        <authorList>
            <person name="Qu J."/>
            <person name="Murali S.C."/>
            <person name="Bandaranaike D."/>
            <person name="Bellair M."/>
            <person name="Blankenburg K."/>
            <person name="Chao H."/>
            <person name="Dinh H."/>
            <person name="Doddapaneni H."/>
            <person name="Downs B."/>
            <person name="Dugan-Rocha S."/>
            <person name="Elkadiri S."/>
            <person name="Gnanaolivu R.D."/>
            <person name="Hernandez B."/>
            <person name="Javaid M."/>
            <person name="Jayaseelan J.C."/>
            <person name="Lee S."/>
            <person name="Li M."/>
            <person name="Ming W."/>
            <person name="Munidasa M."/>
            <person name="Muniz J."/>
            <person name="Nguyen L."/>
            <person name="Ongeri F."/>
            <person name="Osuji N."/>
            <person name="Pu L.-L."/>
            <person name="Puazo M."/>
            <person name="Qu C."/>
            <person name="Quiroz J."/>
            <person name="Raj R."/>
            <person name="Weissenberger G."/>
            <person name="Xin Y."/>
            <person name="Zou X."/>
            <person name="Han Y."/>
            <person name="Richards S."/>
            <person name="Worley K."/>
            <person name="Muzny D."/>
            <person name="Gibbs R."/>
        </authorList>
    </citation>
    <scope>NUCLEOTIDE SEQUENCE</scope>
    <source>
        <strain evidence="7">Sampled in the wild</strain>
    </source>
</reference>
<dbReference type="SUPFAM" id="SSF48239">
    <property type="entry name" value="Terpenoid cyclases/Protein prenyltransferases"/>
    <property type="match status" value="1"/>
</dbReference>
<keyword evidence="8" id="KW-1185">Reference proteome</keyword>
<proteinExistence type="predicted"/>
<comment type="caution">
    <text evidence="7">The sequence shown here is derived from an EMBL/GenBank/DDBJ whole genome shotgun (WGS) entry which is preliminary data.</text>
</comment>
<feature type="region of interest" description="Disordered" evidence="6">
    <location>
        <begin position="256"/>
        <end position="300"/>
    </location>
</feature>
<dbReference type="Proteomes" id="UP000792457">
    <property type="component" value="Unassembled WGS sequence"/>
</dbReference>
<evidence type="ECO:0000256" key="6">
    <source>
        <dbReference type="SAM" id="MobiDB-lite"/>
    </source>
</evidence>
<organism evidence="7 8">
    <name type="scientific">Ladona fulva</name>
    <name type="common">Scarce chaser dragonfly</name>
    <name type="synonym">Libellula fulva</name>
    <dbReference type="NCBI Taxonomy" id="123851"/>
    <lineage>
        <taxon>Eukaryota</taxon>
        <taxon>Metazoa</taxon>
        <taxon>Ecdysozoa</taxon>
        <taxon>Arthropoda</taxon>
        <taxon>Hexapoda</taxon>
        <taxon>Insecta</taxon>
        <taxon>Pterygota</taxon>
        <taxon>Palaeoptera</taxon>
        <taxon>Odonata</taxon>
        <taxon>Epiprocta</taxon>
        <taxon>Anisoptera</taxon>
        <taxon>Libelluloidea</taxon>
        <taxon>Libellulidae</taxon>
        <taxon>Ladona</taxon>
    </lineage>
</organism>
<dbReference type="InterPro" id="IPR051588">
    <property type="entry name" value="Cobalamin_Transport"/>
</dbReference>
<evidence type="ECO:0000313" key="7">
    <source>
        <dbReference type="EMBL" id="KAG8234766.1"/>
    </source>
</evidence>
<dbReference type="InterPro" id="IPR002157">
    <property type="entry name" value="Cbl-bd_prot"/>
</dbReference>
<protein>
    <submittedName>
        <fullName evidence="7">Uncharacterized protein</fullName>
    </submittedName>
</protein>
<dbReference type="PANTHER" id="PTHR10559:SF18">
    <property type="entry name" value="TRANSCOBALAMIN II"/>
    <property type="match status" value="1"/>
</dbReference>
<evidence type="ECO:0000256" key="1">
    <source>
        <dbReference type="ARBA" id="ARBA00004613"/>
    </source>
</evidence>